<dbReference type="GO" id="GO:0005576">
    <property type="term" value="C:extracellular region"/>
    <property type="evidence" value="ECO:0007669"/>
    <property type="project" value="UniProtKB-SubCell"/>
</dbReference>
<organism evidence="14 15">
    <name type="scientific">Sanghuangporus baumii</name>
    <name type="common">Phellinus baumii</name>
    <dbReference type="NCBI Taxonomy" id="108892"/>
    <lineage>
        <taxon>Eukaryota</taxon>
        <taxon>Fungi</taxon>
        <taxon>Dikarya</taxon>
        <taxon>Basidiomycota</taxon>
        <taxon>Agaricomycotina</taxon>
        <taxon>Agaricomycetes</taxon>
        <taxon>Hymenochaetales</taxon>
        <taxon>Hymenochaetaceae</taxon>
        <taxon>Sanghuangporus</taxon>
    </lineage>
</organism>
<keyword evidence="5" id="KW-0186">Copper</keyword>
<evidence type="ECO:0000256" key="10">
    <source>
        <dbReference type="RuleBase" id="RU368122"/>
    </source>
</evidence>
<evidence type="ECO:0000256" key="5">
    <source>
        <dbReference type="ARBA" id="ARBA00023008"/>
    </source>
</evidence>
<evidence type="ECO:0000313" key="15">
    <source>
        <dbReference type="Proteomes" id="UP000757232"/>
    </source>
</evidence>
<evidence type="ECO:0000256" key="8">
    <source>
        <dbReference type="ARBA" id="ARBA00023277"/>
    </source>
</evidence>
<dbReference type="Pfam" id="PF00734">
    <property type="entry name" value="CBM_1"/>
    <property type="match status" value="1"/>
</dbReference>
<name>A0A9Q5NCT2_SANBA</name>
<evidence type="ECO:0000256" key="9">
    <source>
        <dbReference type="ARBA" id="ARBA00023326"/>
    </source>
</evidence>
<evidence type="ECO:0000256" key="6">
    <source>
        <dbReference type="ARBA" id="ARBA00023033"/>
    </source>
</evidence>
<dbReference type="InterPro" id="IPR005103">
    <property type="entry name" value="AA9_LPMO"/>
</dbReference>
<dbReference type="InterPro" id="IPR013946">
    <property type="entry name" value="NCA2-like"/>
</dbReference>
<evidence type="ECO:0000256" key="1">
    <source>
        <dbReference type="ARBA" id="ARBA00022723"/>
    </source>
</evidence>
<dbReference type="OrthoDB" id="413313at2759"/>
<feature type="signal peptide" evidence="12">
    <location>
        <begin position="1"/>
        <end position="21"/>
    </location>
</feature>
<keyword evidence="8 10" id="KW-0119">Carbohydrate metabolism</keyword>
<keyword evidence="2 12" id="KW-0732">Signal</keyword>
<evidence type="ECO:0000256" key="2">
    <source>
        <dbReference type="ARBA" id="ARBA00022729"/>
    </source>
</evidence>
<sequence>MRSSSLSSLVITFSSVLSASAHSIFQELYVNGVDQGHLTGIRVPDYDGPITDVTSNDVICNGGINPYHQPISKAIISVPAGTSVTAEWHHTLNGADPSDPADPIDASHKGPVMSYLAKIPNATQSDVTGLKWFKIYEDGLNAADQSWGVDRMIANKGKVTFQIPSCIEPGQYLLRHELIALHGASNYPGAQLYMECAQLEITGGGNADPATVSFPGAYSGSDPGIKINIYQHLSSYTIPGPSVFSCSGSTAPAPSSSTPASPTTSAPALPSSTSSAAPAPAPSGGAAAQYAQCGGIGFTGPTACAAPFTCTKLNDYVVWTSLMSSFVSTHVQSLLQEAQSSAPSTPEYEVVGSLETEQAPREQKLYPLLLQLQSPLDKAALRKTLSALHEQQYQLLSGEDLAVRDALERRIVIGLYAEALDQFLKEAREAESEAEWWDSIVRSSRSVAWYLLATLPERIVRSSQVVLGALREHNLPIRPSSFSRQSLRKLFPSVGSLRPTALGTAFFPHLAHQPRLLFFSPLELTRQECERRREQLSHLRDERASQLGQLMLLKAELEQAIRENPNVAVVKFRRAIADDSTVLYPSIEGEDPIAQLHYIAFTQFAAHTASHHEKLASLRRPSRLTLLWPRLVFLPPVILLLFRTIYDSRESIFDSALQAHDTMKAFWFGYVVEPVRDILNTVRSGGDDATRIVNREAVRADIESLERMAVDLSRDKLSLNGSQIEQLSQQIHQGDFSPVLRIYEQDIKSPLRTALTGSLVRSLLIQIQKAKVDLDQALSGIDKLLKSQELTFAFVGVAPALAIVYASFNGLRTFWIGGRGGKRFGGRRERESAWLAMRRVERLLITSPSGKHPISLASSGEHHPDSNVPPLTSGLLLISVARLREFAEARLPAHSLLRSGILADIADLESPDFGRSEKLRIIDRMWRSWGNVLESEPSQAIILQKALKLNGFDIKDIKHVSL</sequence>
<comment type="subcellular location">
    <subcellularLocation>
        <location evidence="10">Secreted</location>
    </subcellularLocation>
</comment>
<evidence type="ECO:0000256" key="11">
    <source>
        <dbReference type="SAM" id="MobiDB-lite"/>
    </source>
</evidence>
<dbReference type="GO" id="GO:0004497">
    <property type="term" value="F:monooxygenase activity"/>
    <property type="evidence" value="ECO:0007669"/>
    <property type="project" value="UniProtKB-KW"/>
</dbReference>
<dbReference type="SMART" id="SM00236">
    <property type="entry name" value="fCBD"/>
    <property type="match status" value="1"/>
</dbReference>
<evidence type="ECO:0000256" key="3">
    <source>
        <dbReference type="ARBA" id="ARBA00023001"/>
    </source>
</evidence>
<comment type="catalytic activity">
    <reaction evidence="10">
        <text>[(1-&gt;4)-beta-D-glucosyl]n+m + reduced acceptor + O2 = 4-dehydro-beta-D-glucosyl-[(1-&gt;4)-beta-D-glucosyl]n-1 + [(1-&gt;4)-beta-D-glucosyl]m + acceptor + H2O.</text>
        <dbReference type="EC" id="1.14.99.56"/>
    </reaction>
</comment>
<dbReference type="GO" id="GO:0046872">
    <property type="term" value="F:metal ion binding"/>
    <property type="evidence" value="ECO:0007669"/>
    <property type="project" value="UniProtKB-KW"/>
</dbReference>
<keyword evidence="3 10" id="KW-0136">Cellulose degradation</keyword>
<dbReference type="PANTHER" id="PTHR33353">
    <property type="entry name" value="PUTATIVE (AFU_ORTHOLOGUE AFUA_1G12560)-RELATED"/>
    <property type="match status" value="1"/>
</dbReference>
<dbReference type="CDD" id="cd21175">
    <property type="entry name" value="LPMO_AA9"/>
    <property type="match status" value="1"/>
</dbReference>
<evidence type="ECO:0000313" key="14">
    <source>
        <dbReference type="EMBL" id="OCB88969.1"/>
    </source>
</evidence>
<accession>A0A9Q5NCT2</accession>
<dbReference type="Gene3D" id="2.70.50.70">
    <property type="match status" value="1"/>
</dbReference>
<gene>
    <name evidence="14" type="ORF">A7U60_g3924</name>
</gene>
<dbReference type="InterPro" id="IPR035971">
    <property type="entry name" value="CBD_sf"/>
</dbReference>
<comment type="caution">
    <text evidence="14">The sequence shown here is derived from an EMBL/GenBank/DDBJ whole genome shotgun (WGS) entry which is preliminary data.</text>
</comment>
<evidence type="ECO:0000259" key="13">
    <source>
        <dbReference type="PROSITE" id="PS51164"/>
    </source>
</evidence>
<dbReference type="GO" id="GO:0030245">
    <property type="term" value="P:cellulose catabolic process"/>
    <property type="evidence" value="ECO:0007669"/>
    <property type="project" value="UniProtKB-UniRule"/>
</dbReference>
<feature type="region of interest" description="Disordered" evidence="11">
    <location>
        <begin position="249"/>
        <end position="281"/>
    </location>
</feature>
<dbReference type="InterPro" id="IPR049892">
    <property type="entry name" value="AA9"/>
</dbReference>
<dbReference type="Pfam" id="PF03443">
    <property type="entry name" value="AA9"/>
    <property type="match status" value="1"/>
</dbReference>
<feature type="domain" description="CBM1" evidence="13">
    <location>
        <begin position="285"/>
        <end position="323"/>
    </location>
</feature>
<dbReference type="InterPro" id="IPR000254">
    <property type="entry name" value="CBD"/>
</dbReference>
<dbReference type="EC" id="1.14.99.56" evidence="10"/>
<keyword evidence="10" id="KW-0964">Secreted</keyword>
<keyword evidence="4" id="KW-0560">Oxidoreductase</keyword>
<keyword evidence="15" id="KW-1185">Reference proteome</keyword>
<dbReference type="PANTHER" id="PTHR33353:SF18">
    <property type="entry name" value="ENDOGLUCANASE II"/>
    <property type="match status" value="1"/>
</dbReference>
<dbReference type="SUPFAM" id="SSF57180">
    <property type="entry name" value="Cellulose-binding domain"/>
    <property type="match status" value="1"/>
</dbReference>
<comment type="function">
    <text evidence="10">Lytic polysaccharide monooxygenase (LMPO) that depolymerizes crystalline and amorphous polysaccharides via the oxidation of scissile alpha- or beta-(1-4)-glycosidic bonds, yielding C1 and/or C4 oxidation products. Catalysis by LPMOs requires the reduction of the active-site copper from Cu(II) to Cu(I) by a reducing agent and H(2)O(2) or O(2) as a cosubstrate.</text>
</comment>
<reference evidence="14" key="1">
    <citation type="submission" date="2016-06" db="EMBL/GenBank/DDBJ databases">
        <title>Draft Genome sequence of the fungus Inonotus baumii.</title>
        <authorList>
            <person name="Zhu H."/>
            <person name="Lin W."/>
        </authorList>
    </citation>
    <scope>NUCLEOTIDE SEQUENCE</scope>
    <source>
        <strain evidence="14">821</strain>
    </source>
</reference>
<feature type="chain" id="PRO_5040434300" description="AA9 family lytic polysaccharide monooxygenase" evidence="12">
    <location>
        <begin position="22"/>
        <end position="962"/>
    </location>
</feature>
<dbReference type="GO" id="GO:0008810">
    <property type="term" value="F:cellulase activity"/>
    <property type="evidence" value="ECO:0007669"/>
    <property type="project" value="UniProtKB-UniRule"/>
</dbReference>
<evidence type="ECO:0000256" key="4">
    <source>
        <dbReference type="ARBA" id="ARBA00023002"/>
    </source>
</evidence>
<dbReference type="Pfam" id="PF08637">
    <property type="entry name" value="NCA2"/>
    <property type="match status" value="1"/>
</dbReference>
<comment type="domain">
    <text evidence="10">Has a modular structure: an endo-beta-1,4-glucanase catalytic module at the N-terminus, a linker rich in serines and threonines, and a C-terminal carbohydrate-binding module (CBM).</text>
</comment>
<dbReference type="AlphaFoldDB" id="A0A9Q5NCT2"/>
<keyword evidence="7 10" id="KW-1015">Disulfide bond</keyword>
<dbReference type="Proteomes" id="UP000757232">
    <property type="component" value="Unassembled WGS sequence"/>
</dbReference>
<dbReference type="GO" id="GO:0030248">
    <property type="term" value="F:cellulose binding"/>
    <property type="evidence" value="ECO:0007669"/>
    <property type="project" value="UniProtKB-UniRule"/>
</dbReference>
<keyword evidence="6" id="KW-0503">Monooxygenase</keyword>
<proteinExistence type="predicted"/>
<dbReference type="PROSITE" id="PS51164">
    <property type="entry name" value="CBM1_2"/>
    <property type="match status" value="1"/>
</dbReference>
<evidence type="ECO:0000256" key="12">
    <source>
        <dbReference type="SAM" id="SignalP"/>
    </source>
</evidence>
<evidence type="ECO:0000256" key="7">
    <source>
        <dbReference type="ARBA" id="ARBA00023157"/>
    </source>
</evidence>
<protein>
    <recommendedName>
        <fullName evidence="10">AA9 family lytic polysaccharide monooxygenase</fullName>
        <ecNumber evidence="10">1.14.99.56</ecNumber>
    </recommendedName>
    <alternativeName>
        <fullName evidence="10">Endo-beta-1,4-glucanase</fullName>
    </alternativeName>
    <alternativeName>
        <fullName evidence="10">Glycosyl hydrolase 61 family protein</fullName>
    </alternativeName>
</protein>
<keyword evidence="1" id="KW-0479">Metal-binding</keyword>
<dbReference type="EMBL" id="LNZH02000167">
    <property type="protein sequence ID" value="OCB88969.1"/>
    <property type="molecule type" value="Genomic_DNA"/>
</dbReference>
<keyword evidence="9 10" id="KW-0624">Polysaccharide degradation</keyword>